<reference evidence="2" key="1">
    <citation type="submission" date="2019-07" db="EMBL/GenBank/DDBJ databases">
        <authorList>
            <person name="Ashton P.M."/>
            <person name="Dallman T."/>
            <person name="Nair S."/>
            <person name="De Pinna E."/>
            <person name="Peters T."/>
            <person name="Grant K."/>
        </authorList>
    </citation>
    <scope>NUCLEOTIDE SEQUENCE</scope>
    <source>
        <strain evidence="2">773673</strain>
    </source>
</reference>
<dbReference type="InterPro" id="IPR009826">
    <property type="entry name" value="DNA_circ_N"/>
</dbReference>
<feature type="domain" description="LysM" evidence="1">
    <location>
        <begin position="394"/>
        <end position="442"/>
    </location>
</feature>
<dbReference type="InterPro" id="IPR018392">
    <property type="entry name" value="LysM"/>
</dbReference>
<dbReference type="EMBL" id="AAIQMM010000029">
    <property type="protein sequence ID" value="ECH0896827.1"/>
    <property type="molecule type" value="Genomic_DNA"/>
</dbReference>
<comment type="caution">
    <text evidence="2">The sequence shown here is derived from an EMBL/GenBank/DDBJ whole genome shotgun (WGS) entry which is preliminary data.</text>
</comment>
<protein>
    <submittedName>
        <fullName evidence="2">DNA circulation protein</fullName>
    </submittedName>
</protein>
<organism evidence="2">
    <name type="scientific">Salmonella enterica subsp. enterica serovar Glostrup</name>
    <dbReference type="NCBI Taxonomy" id="1151180"/>
    <lineage>
        <taxon>Bacteria</taxon>
        <taxon>Pseudomonadati</taxon>
        <taxon>Pseudomonadota</taxon>
        <taxon>Gammaproteobacteria</taxon>
        <taxon>Enterobacterales</taxon>
        <taxon>Enterobacteriaceae</taxon>
        <taxon>Salmonella</taxon>
    </lineage>
</organism>
<evidence type="ECO:0000259" key="1">
    <source>
        <dbReference type="PROSITE" id="PS51782"/>
    </source>
</evidence>
<evidence type="ECO:0000313" key="2">
    <source>
        <dbReference type="EMBL" id="ECH0896827.1"/>
    </source>
</evidence>
<dbReference type="AlphaFoldDB" id="A0A5H5B962"/>
<name>A0A5H5B962_SALET</name>
<gene>
    <name evidence="2" type="ORF">FPD99_23015</name>
</gene>
<accession>A0A5H5B962</accession>
<dbReference type="PROSITE" id="PS51782">
    <property type="entry name" value="LYSM"/>
    <property type="match status" value="1"/>
</dbReference>
<proteinExistence type="predicted"/>
<sequence length="445" mass="48036">MSDILTQLAELAGIDTLMPASFRGVKFECVYTRDTLARDTVSYAYPYHDGATVEDQGLKALNFRLSVLLFGHDWKQQLKALLTALKTSGPGELIHPVYGSIPCAQFLEAGVEKQVEPLDAVTVELVFIESGEEQALFSTASGEQATDSIATTGDSLLDKAASAFKDAMDVLHEVQDGAERINNIVAEGEYLLQSTLDEVRGAGASLSNLLDTPTALVSDLNSILDTFSDTLTLEGSGVATAWQSARHLADKVIRFPAEFASTLALTVVSKPFALPLGRTMGIRAEDTALLIRTARLVTTTELLEIASTILANEAKTPTLTSTRIEQITGDARDAVVLALSEQRAAMEASIAAGLAANVTADTRTFSTIIRDLQSMAYTLQNQAAALIKARPPLITREVTRRGTLPLIAHDWYGDYRRAGELLRLNPHISNPNNIQPGEVLYAYAR</sequence>
<dbReference type="Pfam" id="PF07157">
    <property type="entry name" value="DNA_circ_N"/>
    <property type="match status" value="1"/>
</dbReference>